<dbReference type="VEuPathDB" id="VectorBase:GBRI022490"/>
<dbReference type="InterPro" id="IPR051988">
    <property type="entry name" value="HRR_RAD51_Paralog"/>
</dbReference>
<proteinExistence type="predicted"/>
<dbReference type="GO" id="GO:0033063">
    <property type="term" value="C:Rad51B-Rad51C-Rad51D-XRCC2 complex"/>
    <property type="evidence" value="ECO:0007669"/>
    <property type="project" value="TreeGrafter"/>
</dbReference>
<dbReference type="InterPro" id="IPR020588">
    <property type="entry name" value="RecA_ATP-bd"/>
</dbReference>
<feature type="coiled-coil region" evidence="3">
    <location>
        <begin position="176"/>
        <end position="203"/>
    </location>
</feature>
<reference evidence="6" key="1">
    <citation type="submission" date="2014-03" db="EMBL/GenBank/DDBJ databases">
        <authorList>
            <person name="Aksoy S."/>
            <person name="Warren W."/>
            <person name="Wilson R.K."/>
        </authorList>
    </citation>
    <scope>NUCLEOTIDE SEQUENCE [LARGE SCALE GENOMIC DNA]</scope>
    <source>
        <strain evidence="6">IAEA</strain>
    </source>
</reference>
<dbReference type="Gene3D" id="3.40.50.300">
    <property type="entry name" value="P-loop containing nucleotide triphosphate hydrolases"/>
    <property type="match status" value="1"/>
</dbReference>
<name>A0A1A9WJY9_9MUSC</name>
<feature type="domain" description="RecA family profile 1" evidence="4">
    <location>
        <begin position="78"/>
        <end position="252"/>
    </location>
</feature>
<comment type="subcellular location">
    <subcellularLocation>
        <location evidence="1">Nucleus</location>
    </subcellularLocation>
</comment>
<evidence type="ECO:0000256" key="3">
    <source>
        <dbReference type="SAM" id="Coils"/>
    </source>
</evidence>
<dbReference type="Proteomes" id="UP000091820">
    <property type="component" value="Unassembled WGS sequence"/>
</dbReference>
<evidence type="ECO:0000256" key="2">
    <source>
        <dbReference type="ARBA" id="ARBA00023242"/>
    </source>
</evidence>
<dbReference type="EnsemblMetazoa" id="GBRI022490-RA">
    <property type="protein sequence ID" value="GBRI022490-PA"/>
    <property type="gene ID" value="GBRI022490"/>
</dbReference>
<keyword evidence="6" id="KW-1185">Reference proteome</keyword>
<protein>
    <recommendedName>
        <fullName evidence="4">RecA family profile 1 domain-containing protein</fullName>
    </recommendedName>
</protein>
<dbReference type="GO" id="GO:0140664">
    <property type="term" value="F:ATP-dependent DNA damage sensor activity"/>
    <property type="evidence" value="ECO:0007669"/>
    <property type="project" value="InterPro"/>
</dbReference>
<dbReference type="PANTHER" id="PTHR46457">
    <property type="entry name" value="DNA REPAIR PROTEIN RAD51 HOMOLOG 4"/>
    <property type="match status" value="1"/>
</dbReference>
<dbReference type="InterPro" id="IPR013632">
    <property type="entry name" value="Rad51_C"/>
</dbReference>
<organism evidence="5 6">
    <name type="scientific">Glossina brevipalpis</name>
    <dbReference type="NCBI Taxonomy" id="37001"/>
    <lineage>
        <taxon>Eukaryota</taxon>
        <taxon>Metazoa</taxon>
        <taxon>Ecdysozoa</taxon>
        <taxon>Arthropoda</taxon>
        <taxon>Hexapoda</taxon>
        <taxon>Insecta</taxon>
        <taxon>Pterygota</taxon>
        <taxon>Neoptera</taxon>
        <taxon>Endopterygota</taxon>
        <taxon>Diptera</taxon>
        <taxon>Brachycera</taxon>
        <taxon>Muscomorpha</taxon>
        <taxon>Hippoboscoidea</taxon>
        <taxon>Glossinidae</taxon>
        <taxon>Glossina</taxon>
    </lineage>
</organism>
<dbReference type="GO" id="GO:0000400">
    <property type="term" value="F:four-way junction DNA binding"/>
    <property type="evidence" value="ECO:0007669"/>
    <property type="project" value="TreeGrafter"/>
</dbReference>
<evidence type="ECO:0000313" key="6">
    <source>
        <dbReference type="Proteomes" id="UP000091820"/>
    </source>
</evidence>
<keyword evidence="3" id="KW-0175">Coiled coil</keyword>
<evidence type="ECO:0000259" key="4">
    <source>
        <dbReference type="PROSITE" id="PS50162"/>
    </source>
</evidence>
<dbReference type="GO" id="GO:0042148">
    <property type="term" value="P:DNA strand invasion"/>
    <property type="evidence" value="ECO:0007669"/>
    <property type="project" value="TreeGrafter"/>
</dbReference>
<dbReference type="SUPFAM" id="SSF52540">
    <property type="entry name" value="P-loop containing nucleoside triphosphate hydrolases"/>
    <property type="match status" value="1"/>
</dbReference>
<dbReference type="InterPro" id="IPR027417">
    <property type="entry name" value="P-loop_NTPase"/>
</dbReference>
<sequence length="354" mass="39953">MSKLQPIDKTELSEYSISLLNRCHIHTVSDFLNEKSEKLQNILKIKEAQVLDTKKLLRQIFGPEKQTLAQLFSHWISDGCLYKTGIDNLDSILGSESLQSGSIWEICGSSGVGKTQLALSVVINFVISKALPVLYIDTKLDFSAVRIRQMLESRCIGRNVYAGIMQLIKVERCLSAQGVLNILENFEKEMENKNATVMNINLIIIDSMPAAWFLLKANEDQLAGKWLLSRLTNLIYKFAQKYYVAVIIINLSVPIMTDGPLNKNSGDIQTQDSEEYDDPYGENAYSQERHQNGNLRPALGRYWQSVPRLRLSLGYGSKLELDKDDTLRYITVINSCYSATHIKCPVHLTAKGII</sequence>
<evidence type="ECO:0000256" key="1">
    <source>
        <dbReference type="ARBA" id="ARBA00004123"/>
    </source>
</evidence>
<dbReference type="PANTHER" id="PTHR46457:SF1">
    <property type="entry name" value="DNA REPAIR PROTEIN RAD51 HOMOLOG 4"/>
    <property type="match status" value="1"/>
</dbReference>
<dbReference type="GO" id="GO:0005657">
    <property type="term" value="C:replication fork"/>
    <property type="evidence" value="ECO:0007669"/>
    <property type="project" value="TreeGrafter"/>
</dbReference>
<dbReference type="STRING" id="37001.A0A1A9WJY9"/>
<dbReference type="SUPFAM" id="SSF47789">
    <property type="entry name" value="C-terminal domain of RNA polymerase alpha subunit"/>
    <property type="match status" value="1"/>
</dbReference>
<dbReference type="Pfam" id="PF08423">
    <property type="entry name" value="Rad51"/>
    <property type="match status" value="1"/>
</dbReference>
<dbReference type="AlphaFoldDB" id="A0A1A9WJY9"/>
<accession>A0A1A9WJY9</accession>
<reference evidence="5" key="2">
    <citation type="submission" date="2020-05" db="UniProtKB">
        <authorList>
            <consortium name="EnsemblMetazoa"/>
        </authorList>
    </citation>
    <scope>IDENTIFICATION</scope>
    <source>
        <strain evidence="5">IAEA</strain>
    </source>
</reference>
<dbReference type="GO" id="GO:0000723">
    <property type="term" value="P:telomere maintenance"/>
    <property type="evidence" value="ECO:0007669"/>
    <property type="project" value="TreeGrafter"/>
</dbReference>
<dbReference type="GO" id="GO:0007131">
    <property type="term" value="P:reciprocal meiotic recombination"/>
    <property type="evidence" value="ECO:0007669"/>
    <property type="project" value="TreeGrafter"/>
</dbReference>
<keyword evidence="2" id="KW-0539">Nucleus</keyword>
<evidence type="ECO:0000313" key="5">
    <source>
        <dbReference type="EnsemblMetazoa" id="GBRI022490-PA"/>
    </source>
</evidence>
<dbReference type="PROSITE" id="PS50162">
    <property type="entry name" value="RECA_2"/>
    <property type="match status" value="1"/>
</dbReference>
<dbReference type="GO" id="GO:0000724">
    <property type="term" value="P:double-strand break repair via homologous recombination"/>
    <property type="evidence" value="ECO:0007669"/>
    <property type="project" value="TreeGrafter"/>
</dbReference>
<dbReference type="GO" id="GO:0005524">
    <property type="term" value="F:ATP binding"/>
    <property type="evidence" value="ECO:0007669"/>
    <property type="project" value="InterPro"/>
</dbReference>
<dbReference type="GO" id="GO:0005815">
    <property type="term" value="C:microtubule organizing center"/>
    <property type="evidence" value="ECO:0007669"/>
    <property type="project" value="TreeGrafter"/>
</dbReference>
<dbReference type="GO" id="GO:0003697">
    <property type="term" value="F:single-stranded DNA binding"/>
    <property type="evidence" value="ECO:0007669"/>
    <property type="project" value="TreeGrafter"/>
</dbReference>